<dbReference type="EMBL" id="CM042017">
    <property type="protein sequence ID" value="KAI3690548.1"/>
    <property type="molecule type" value="Genomic_DNA"/>
</dbReference>
<evidence type="ECO:0000313" key="1">
    <source>
        <dbReference type="EMBL" id="KAI3690548.1"/>
    </source>
</evidence>
<protein>
    <submittedName>
        <fullName evidence="1">Uncharacterized protein</fullName>
    </submittedName>
</protein>
<gene>
    <name evidence="1" type="ORF">L2E82_48631</name>
</gene>
<name>A0ACB8YZ09_CICIN</name>
<reference evidence="1 2" key="2">
    <citation type="journal article" date="2022" name="Mol. Ecol. Resour.">
        <title>The genomes of chicory, endive, great burdock and yacon provide insights into Asteraceae paleo-polyploidization history and plant inulin production.</title>
        <authorList>
            <person name="Fan W."/>
            <person name="Wang S."/>
            <person name="Wang H."/>
            <person name="Wang A."/>
            <person name="Jiang F."/>
            <person name="Liu H."/>
            <person name="Zhao H."/>
            <person name="Xu D."/>
            <person name="Zhang Y."/>
        </authorList>
    </citation>
    <scope>NUCLEOTIDE SEQUENCE [LARGE SCALE GENOMIC DNA]</scope>
    <source>
        <strain evidence="2">cv. Punajuju</strain>
        <tissue evidence="1">Leaves</tissue>
    </source>
</reference>
<comment type="caution">
    <text evidence="1">The sequence shown here is derived from an EMBL/GenBank/DDBJ whole genome shotgun (WGS) entry which is preliminary data.</text>
</comment>
<evidence type="ECO:0000313" key="2">
    <source>
        <dbReference type="Proteomes" id="UP001055811"/>
    </source>
</evidence>
<proteinExistence type="predicted"/>
<reference evidence="2" key="1">
    <citation type="journal article" date="2022" name="Mol. Ecol. Resour.">
        <title>The genomes of chicory, endive, great burdock and yacon provide insights into Asteraceae palaeo-polyploidization history and plant inulin production.</title>
        <authorList>
            <person name="Fan W."/>
            <person name="Wang S."/>
            <person name="Wang H."/>
            <person name="Wang A."/>
            <person name="Jiang F."/>
            <person name="Liu H."/>
            <person name="Zhao H."/>
            <person name="Xu D."/>
            <person name="Zhang Y."/>
        </authorList>
    </citation>
    <scope>NUCLEOTIDE SEQUENCE [LARGE SCALE GENOMIC DNA]</scope>
    <source>
        <strain evidence="2">cv. Punajuju</strain>
    </source>
</reference>
<keyword evidence="2" id="KW-1185">Reference proteome</keyword>
<accession>A0ACB8YZ09</accession>
<organism evidence="1 2">
    <name type="scientific">Cichorium intybus</name>
    <name type="common">Chicory</name>
    <dbReference type="NCBI Taxonomy" id="13427"/>
    <lineage>
        <taxon>Eukaryota</taxon>
        <taxon>Viridiplantae</taxon>
        <taxon>Streptophyta</taxon>
        <taxon>Embryophyta</taxon>
        <taxon>Tracheophyta</taxon>
        <taxon>Spermatophyta</taxon>
        <taxon>Magnoliopsida</taxon>
        <taxon>eudicotyledons</taxon>
        <taxon>Gunneridae</taxon>
        <taxon>Pentapetalae</taxon>
        <taxon>asterids</taxon>
        <taxon>campanulids</taxon>
        <taxon>Asterales</taxon>
        <taxon>Asteraceae</taxon>
        <taxon>Cichorioideae</taxon>
        <taxon>Cichorieae</taxon>
        <taxon>Cichoriinae</taxon>
        <taxon>Cichorium</taxon>
    </lineage>
</organism>
<sequence>MDVITASPNWSNATADFDPMEKIELEAAEAVAGLARFTANMSESRDNDSVAKRVKDDLFFGFGAKKKVPLNEMMESRNSVVVV</sequence>
<dbReference type="Proteomes" id="UP001055811">
    <property type="component" value="Linkage Group LG09"/>
</dbReference>